<dbReference type="Gene3D" id="3.30.70.1400">
    <property type="entry name" value="Aminomethyltransferase beta-barrel domains"/>
    <property type="match status" value="1"/>
</dbReference>
<dbReference type="InterPro" id="IPR028896">
    <property type="entry name" value="GcvT/YgfZ/DmdA"/>
</dbReference>
<dbReference type="InterPro" id="IPR013977">
    <property type="entry name" value="GcvT_C"/>
</dbReference>
<name>A0A9X4MZJ7_9FLAO</name>
<comment type="subunit">
    <text evidence="7">The glycine cleavage system is composed of four proteins: P, T, L and H.</text>
</comment>
<evidence type="ECO:0000256" key="8">
    <source>
        <dbReference type="PIRSR" id="PIRSR006487-1"/>
    </source>
</evidence>
<feature type="domain" description="GCVT N-terminal" evidence="9">
    <location>
        <begin position="7"/>
        <end position="261"/>
    </location>
</feature>
<dbReference type="EC" id="2.1.2.10" evidence="2 7"/>
<evidence type="ECO:0000256" key="1">
    <source>
        <dbReference type="ARBA" id="ARBA00008609"/>
    </source>
</evidence>
<dbReference type="Pfam" id="PF01571">
    <property type="entry name" value="GCV_T"/>
    <property type="match status" value="1"/>
</dbReference>
<dbReference type="FunFam" id="3.30.70.1400:FF:000001">
    <property type="entry name" value="Aminomethyltransferase"/>
    <property type="match status" value="1"/>
</dbReference>
<dbReference type="HAMAP" id="MF_00259">
    <property type="entry name" value="GcvT"/>
    <property type="match status" value="1"/>
</dbReference>
<dbReference type="InterPro" id="IPR006223">
    <property type="entry name" value="GcvT"/>
</dbReference>
<dbReference type="InterPro" id="IPR006222">
    <property type="entry name" value="GCVT_N"/>
</dbReference>
<dbReference type="FunFam" id="4.10.1250.10:FF:000001">
    <property type="entry name" value="Aminomethyltransferase"/>
    <property type="match status" value="1"/>
</dbReference>
<dbReference type="Proteomes" id="UP001152599">
    <property type="component" value="Unassembled WGS sequence"/>
</dbReference>
<dbReference type="SUPFAM" id="SSF101790">
    <property type="entry name" value="Aminomethyltransferase beta-barrel domain"/>
    <property type="match status" value="1"/>
</dbReference>
<comment type="caution">
    <text evidence="11">The sequence shown here is derived from an EMBL/GenBank/DDBJ whole genome shotgun (WGS) entry which is preliminary data.</text>
</comment>
<dbReference type="GO" id="GO:0004047">
    <property type="term" value="F:aminomethyltransferase activity"/>
    <property type="evidence" value="ECO:0007669"/>
    <property type="project" value="UniProtKB-UniRule"/>
</dbReference>
<feature type="domain" description="Aminomethyltransferase C-terminal" evidence="10">
    <location>
        <begin position="280"/>
        <end position="358"/>
    </location>
</feature>
<comment type="function">
    <text evidence="7">The glycine cleavage system catalyzes the degradation of glycine.</text>
</comment>
<dbReference type="PANTHER" id="PTHR43757:SF2">
    <property type="entry name" value="AMINOMETHYLTRANSFERASE, MITOCHONDRIAL"/>
    <property type="match status" value="1"/>
</dbReference>
<comment type="catalytic activity">
    <reaction evidence="6 7">
        <text>N(6)-[(R)-S(8)-aminomethyldihydrolipoyl]-L-lysyl-[protein] + (6S)-5,6,7,8-tetrahydrofolate = N(6)-[(R)-dihydrolipoyl]-L-lysyl-[protein] + (6R)-5,10-methylene-5,6,7,8-tetrahydrofolate + NH4(+)</text>
        <dbReference type="Rhea" id="RHEA:16945"/>
        <dbReference type="Rhea" id="RHEA-COMP:10475"/>
        <dbReference type="Rhea" id="RHEA-COMP:10492"/>
        <dbReference type="ChEBI" id="CHEBI:15636"/>
        <dbReference type="ChEBI" id="CHEBI:28938"/>
        <dbReference type="ChEBI" id="CHEBI:57453"/>
        <dbReference type="ChEBI" id="CHEBI:83100"/>
        <dbReference type="ChEBI" id="CHEBI:83143"/>
        <dbReference type="EC" id="2.1.2.10"/>
    </reaction>
</comment>
<dbReference type="NCBIfam" id="NF001567">
    <property type="entry name" value="PRK00389.1"/>
    <property type="match status" value="1"/>
</dbReference>
<comment type="similarity">
    <text evidence="1 7">Belongs to the GcvT family.</text>
</comment>
<evidence type="ECO:0000256" key="4">
    <source>
        <dbReference type="ARBA" id="ARBA00022679"/>
    </source>
</evidence>
<feature type="binding site" evidence="8">
    <location>
        <position position="195"/>
    </location>
    <ligand>
        <name>substrate</name>
    </ligand>
</feature>
<dbReference type="FunFam" id="2.40.30.110:FF:000003">
    <property type="entry name" value="Aminomethyltransferase"/>
    <property type="match status" value="1"/>
</dbReference>
<dbReference type="Gene3D" id="4.10.1250.10">
    <property type="entry name" value="Aminomethyltransferase fragment"/>
    <property type="match status" value="1"/>
</dbReference>
<dbReference type="GO" id="GO:0005960">
    <property type="term" value="C:glycine cleavage complex"/>
    <property type="evidence" value="ECO:0007669"/>
    <property type="project" value="InterPro"/>
</dbReference>
<evidence type="ECO:0000256" key="3">
    <source>
        <dbReference type="ARBA" id="ARBA00022576"/>
    </source>
</evidence>
<evidence type="ECO:0000256" key="5">
    <source>
        <dbReference type="ARBA" id="ARBA00031395"/>
    </source>
</evidence>
<dbReference type="Gene3D" id="3.30.1360.120">
    <property type="entry name" value="Probable tRNA modification gtpase trme, domain 1"/>
    <property type="match status" value="1"/>
</dbReference>
<keyword evidence="3 7" id="KW-0032">Aminotransferase</keyword>
<sequence>MKLTALNQTHKDLGAKMLPYAGFEMPIQYAGVNHEHMAVREGVGVFDVSHMGQFRFTGEKAEELLQMLCTNDVTKLQPNKAQYTCFLNEEGGIIDDLILYQIADQDYLAVVNAGCLDKDWEWVNKQNKIGAKIEDQSDATSVLAIQGPKALESMQSLTDVDLSSIKFYNIVVGEFAGVQNVIISATGYTGSGGFELYFDVKDSEKIWNAVFEAGKDYGIEPCGLASRDTLRLEKGYCLYGNDINEETTPLEAGLGWVTKLDTEFIGADALRKQKEEGLKRKLIAFKMVDKGIPRQGYAIVDADGNEIGNVTSGTQSPILKEGIGMGYVATDFSKVGSEIFIQIRKKTVKAEVVKTPFV</sequence>
<protein>
    <recommendedName>
        <fullName evidence="2 7">Aminomethyltransferase</fullName>
        <ecNumber evidence="2 7">2.1.2.10</ecNumber>
    </recommendedName>
    <alternativeName>
        <fullName evidence="5 7">Glycine cleavage system T protein</fullName>
    </alternativeName>
</protein>
<dbReference type="Gene3D" id="2.40.30.110">
    <property type="entry name" value="Aminomethyltransferase beta-barrel domains"/>
    <property type="match status" value="1"/>
</dbReference>
<dbReference type="AlphaFoldDB" id="A0A9X4MZJ7"/>
<gene>
    <name evidence="7 11" type="primary">gcvT</name>
    <name evidence="11" type="ORF">NMK71_08935</name>
</gene>
<evidence type="ECO:0000256" key="7">
    <source>
        <dbReference type="HAMAP-Rule" id="MF_00259"/>
    </source>
</evidence>
<dbReference type="RefSeq" id="WP_304420920.1">
    <property type="nucleotide sequence ID" value="NZ_JANCMU010000005.1"/>
</dbReference>
<dbReference type="GO" id="GO:0008483">
    <property type="term" value="F:transaminase activity"/>
    <property type="evidence" value="ECO:0007669"/>
    <property type="project" value="UniProtKB-KW"/>
</dbReference>
<keyword evidence="4 7" id="KW-0808">Transferase</keyword>
<dbReference type="InterPro" id="IPR027266">
    <property type="entry name" value="TrmE/GcvT-like"/>
</dbReference>
<evidence type="ECO:0000313" key="12">
    <source>
        <dbReference type="Proteomes" id="UP001152599"/>
    </source>
</evidence>
<evidence type="ECO:0000313" key="11">
    <source>
        <dbReference type="EMBL" id="MDG4946537.1"/>
    </source>
</evidence>
<proteinExistence type="inferred from homology"/>
<dbReference type="EMBL" id="JANCMU010000005">
    <property type="protein sequence ID" value="MDG4946537.1"/>
    <property type="molecule type" value="Genomic_DNA"/>
</dbReference>
<dbReference type="PIRSF" id="PIRSF006487">
    <property type="entry name" value="GcvT"/>
    <property type="match status" value="1"/>
</dbReference>
<organism evidence="11 12">
    <name type="scientific">Profundicola chukchiensis</name>
    <dbReference type="NCBI Taxonomy" id="2961959"/>
    <lineage>
        <taxon>Bacteria</taxon>
        <taxon>Pseudomonadati</taxon>
        <taxon>Bacteroidota</taxon>
        <taxon>Flavobacteriia</taxon>
        <taxon>Flavobacteriales</taxon>
        <taxon>Weeksellaceae</taxon>
        <taxon>Profundicola</taxon>
    </lineage>
</organism>
<dbReference type="SUPFAM" id="SSF103025">
    <property type="entry name" value="Folate-binding domain"/>
    <property type="match status" value="1"/>
</dbReference>
<accession>A0A9X4MZJ7</accession>
<evidence type="ECO:0000256" key="6">
    <source>
        <dbReference type="ARBA" id="ARBA00047665"/>
    </source>
</evidence>
<keyword evidence="12" id="KW-1185">Reference proteome</keyword>
<evidence type="ECO:0000259" key="10">
    <source>
        <dbReference type="Pfam" id="PF08669"/>
    </source>
</evidence>
<dbReference type="PANTHER" id="PTHR43757">
    <property type="entry name" value="AMINOMETHYLTRANSFERASE"/>
    <property type="match status" value="1"/>
</dbReference>
<dbReference type="InterPro" id="IPR022903">
    <property type="entry name" value="GcvT_bac"/>
</dbReference>
<dbReference type="NCBIfam" id="TIGR00528">
    <property type="entry name" value="gcvT"/>
    <property type="match status" value="1"/>
</dbReference>
<evidence type="ECO:0000256" key="2">
    <source>
        <dbReference type="ARBA" id="ARBA00012616"/>
    </source>
</evidence>
<evidence type="ECO:0000259" key="9">
    <source>
        <dbReference type="Pfam" id="PF01571"/>
    </source>
</evidence>
<dbReference type="InterPro" id="IPR029043">
    <property type="entry name" value="GcvT/YgfZ_C"/>
</dbReference>
<dbReference type="Pfam" id="PF08669">
    <property type="entry name" value="GCV_T_C"/>
    <property type="match status" value="1"/>
</dbReference>
<dbReference type="GO" id="GO:0019464">
    <property type="term" value="P:glycine decarboxylation via glycine cleavage system"/>
    <property type="evidence" value="ECO:0007669"/>
    <property type="project" value="UniProtKB-UniRule"/>
</dbReference>
<dbReference type="GO" id="GO:0005829">
    <property type="term" value="C:cytosol"/>
    <property type="evidence" value="ECO:0007669"/>
    <property type="project" value="TreeGrafter"/>
</dbReference>
<reference evidence="11" key="1">
    <citation type="submission" date="2022-07" db="EMBL/GenBank/DDBJ databases">
        <title>Description and genome-wide analysis of Profundicola chukchiensis gen. nov., sp. nov., marine bacteria isolated from bottom sediments of the Chukchi Sea.</title>
        <authorList>
            <person name="Romanenko L."/>
            <person name="Otstavnykh N."/>
            <person name="Kurilenko V."/>
            <person name="Eremeev V."/>
            <person name="Velansky P."/>
            <person name="Mikhailov V."/>
            <person name="Isaeva M."/>
        </authorList>
    </citation>
    <scope>NUCLEOTIDE SEQUENCE</scope>
    <source>
        <strain evidence="11">KMM 9713</strain>
    </source>
</reference>